<dbReference type="Proteomes" id="UP000179034">
    <property type="component" value="Unassembled WGS sequence"/>
</dbReference>
<evidence type="ECO:0000256" key="4">
    <source>
        <dbReference type="ARBA" id="ARBA00022679"/>
    </source>
</evidence>
<comment type="catalytic activity">
    <reaction evidence="1">
        <text>ATP + protein L-histidine = ADP + protein N-phospho-L-histidine.</text>
        <dbReference type="EC" id="2.7.13.3"/>
    </reaction>
</comment>
<dbReference type="Gene3D" id="3.30.565.10">
    <property type="entry name" value="Histidine kinase-like ATPase, C-terminal domain"/>
    <property type="match status" value="1"/>
</dbReference>
<keyword evidence="3" id="KW-0597">Phosphoprotein</keyword>
<dbReference type="Pfam" id="PF00512">
    <property type="entry name" value="HisKA"/>
    <property type="match status" value="1"/>
</dbReference>
<keyword evidence="5" id="KW-0547">Nucleotide-binding</keyword>
<dbReference type="PANTHER" id="PTHR43065:SF46">
    <property type="entry name" value="C4-DICARBOXYLATE TRANSPORT SENSOR PROTEIN DCTB"/>
    <property type="match status" value="1"/>
</dbReference>
<keyword evidence="4" id="KW-0808">Transferase</keyword>
<dbReference type="InterPro" id="IPR036890">
    <property type="entry name" value="HATPase_C_sf"/>
</dbReference>
<dbReference type="InterPro" id="IPR000700">
    <property type="entry name" value="PAS-assoc_C"/>
</dbReference>
<accession>A0A1F5YD77</accession>
<sequence>MERVIEINRDITERKYLEMQLIQASKMAALGELAGGLAHQLNNPLVGVQNFVQLLLSRMAPDDPNRKLAETIERAGKECVKIIRNLLKFSRDSHHDFTEVDINRIIQDVLSLMEKQITLKGVKIEKALSPNIPLFRGNETQLAQVMMNIIQNGAQAIDGSGTVTVKTRSLDTGETVLVEISDTGRGIPKEYRDRIFEPFFTTREEGTGLGLSVALGIIKNHGGRIAVESQERLGTTFTLSFPTAQTKEETKSKK</sequence>
<dbReference type="SUPFAM" id="SSF47384">
    <property type="entry name" value="Homodimeric domain of signal transducing histidine kinase"/>
    <property type="match status" value="1"/>
</dbReference>
<dbReference type="InterPro" id="IPR005467">
    <property type="entry name" value="His_kinase_dom"/>
</dbReference>
<dbReference type="SUPFAM" id="SSF55874">
    <property type="entry name" value="ATPase domain of HSP90 chaperone/DNA topoisomerase II/histidine kinase"/>
    <property type="match status" value="1"/>
</dbReference>
<dbReference type="Gene3D" id="1.10.287.130">
    <property type="match status" value="1"/>
</dbReference>
<evidence type="ECO:0000256" key="3">
    <source>
        <dbReference type="ARBA" id="ARBA00022553"/>
    </source>
</evidence>
<comment type="caution">
    <text evidence="11">The sequence shown here is derived from an EMBL/GenBank/DDBJ whole genome shotgun (WGS) entry which is preliminary data.</text>
</comment>
<dbReference type="PANTHER" id="PTHR43065">
    <property type="entry name" value="SENSOR HISTIDINE KINASE"/>
    <property type="match status" value="1"/>
</dbReference>
<dbReference type="SMART" id="SM00387">
    <property type="entry name" value="HATPase_c"/>
    <property type="match status" value="1"/>
</dbReference>
<proteinExistence type="predicted"/>
<dbReference type="PROSITE" id="PS50109">
    <property type="entry name" value="HIS_KIN"/>
    <property type="match status" value="1"/>
</dbReference>
<keyword evidence="8" id="KW-0902">Two-component regulatory system</keyword>
<keyword evidence="7" id="KW-0067">ATP-binding</keyword>
<evidence type="ECO:0000256" key="5">
    <source>
        <dbReference type="ARBA" id="ARBA00022741"/>
    </source>
</evidence>
<evidence type="ECO:0000256" key="8">
    <source>
        <dbReference type="ARBA" id="ARBA00023012"/>
    </source>
</evidence>
<keyword evidence="6" id="KW-0418">Kinase</keyword>
<dbReference type="PRINTS" id="PR00344">
    <property type="entry name" value="BCTRLSENSOR"/>
</dbReference>
<dbReference type="CDD" id="cd00082">
    <property type="entry name" value="HisKA"/>
    <property type="match status" value="1"/>
</dbReference>
<feature type="domain" description="PAC" evidence="10">
    <location>
        <begin position="1"/>
        <end position="23"/>
    </location>
</feature>
<dbReference type="InterPro" id="IPR004358">
    <property type="entry name" value="Sig_transdc_His_kin-like_C"/>
</dbReference>
<evidence type="ECO:0000259" key="9">
    <source>
        <dbReference type="PROSITE" id="PS50109"/>
    </source>
</evidence>
<dbReference type="PROSITE" id="PS50113">
    <property type="entry name" value="PAC"/>
    <property type="match status" value="1"/>
</dbReference>
<evidence type="ECO:0000313" key="11">
    <source>
        <dbReference type="EMBL" id="OGF97926.1"/>
    </source>
</evidence>
<dbReference type="GO" id="GO:0000155">
    <property type="term" value="F:phosphorelay sensor kinase activity"/>
    <property type="evidence" value="ECO:0007669"/>
    <property type="project" value="InterPro"/>
</dbReference>
<dbReference type="InterPro" id="IPR003661">
    <property type="entry name" value="HisK_dim/P_dom"/>
</dbReference>
<dbReference type="InterPro" id="IPR036097">
    <property type="entry name" value="HisK_dim/P_sf"/>
</dbReference>
<feature type="domain" description="Histidine kinase" evidence="9">
    <location>
        <begin position="36"/>
        <end position="245"/>
    </location>
</feature>
<evidence type="ECO:0000256" key="1">
    <source>
        <dbReference type="ARBA" id="ARBA00000085"/>
    </source>
</evidence>
<dbReference type="EMBL" id="MFIW01000035">
    <property type="protein sequence ID" value="OGF97926.1"/>
    <property type="molecule type" value="Genomic_DNA"/>
</dbReference>
<name>A0A1F5YD77_9BACT</name>
<organism evidence="11 12">
    <name type="scientific">Candidatus Glassbacteria bacterium RBG_16_58_8</name>
    <dbReference type="NCBI Taxonomy" id="1817866"/>
    <lineage>
        <taxon>Bacteria</taxon>
        <taxon>Candidatus Glassiibacteriota</taxon>
    </lineage>
</organism>
<protein>
    <recommendedName>
        <fullName evidence="2">histidine kinase</fullName>
        <ecNumber evidence="2">2.7.13.3</ecNumber>
    </recommendedName>
</protein>
<evidence type="ECO:0000259" key="10">
    <source>
        <dbReference type="PROSITE" id="PS50113"/>
    </source>
</evidence>
<reference evidence="11 12" key="1">
    <citation type="journal article" date="2016" name="Nat. Commun.">
        <title>Thousands of microbial genomes shed light on interconnected biogeochemical processes in an aquifer system.</title>
        <authorList>
            <person name="Anantharaman K."/>
            <person name="Brown C.T."/>
            <person name="Hug L.A."/>
            <person name="Sharon I."/>
            <person name="Castelle C.J."/>
            <person name="Probst A.J."/>
            <person name="Thomas B.C."/>
            <person name="Singh A."/>
            <person name="Wilkins M.J."/>
            <person name="Karaoz U."/>
            <person name="Brodie E.L."/>
            <person name="Williams K.H."/>
            <person name="Hubbard S.S."/>
            <person name="Banfield J.F."/>
        </authorList>
    </citation>
    <scope>NUCLEOTIDE SEQUENCE [LARGE SCALE GENOMIC DNA]</scope>
</reference>
<dbReference type="InterPro" id="IPR003594">
    <property type="entry name" value="HATPase_dom"/>
</dbReference>
<dbReference type="EC" id="2.7.13.3" evidence="2"/>
<evidence type="ECO:0000256" key="7">
    <source>
        <dbReference type="ARBA" id="ARBA00022840"/>
    </source>
</evidence>
<evidence type="ECO:0000256" key="2">
    <source>
        <dbReference type="ARBA" id="ARBA00012438"/>
    </source>
</evidence>
<evidence type="ECO:0000313" key="12">
    <source>
        <dbReference type="Proteomes" id="UP000179034"/>
    </source>
</evidence>
<dbReference type="SMART" id="SM00388">
    <property type="entry name" value="HisKA"/>
    <property type="match status" value="1"/>
</dbReference>
<evidence type="ECO:0000256" key="6">
    <source>
        <dbReference type="ARBA" id="ARBA00022777"/>
    </source>
</evidence>
<dbReference type="AlphaFoldDB" id="A0A1F5YD77"/>
<gene>
    <name evidence="11" type="ORF">A2Z06_04365</name>
</gene>
<dbReference type="Pfam" id="PF02518">
    <property type="entry name" value="HATPase_c"/>
    <property type="match status" value="1"/>
</dbReference>
<dbReference type="GO" id="GO:0005524">
    <property type="term" value="F:ATP binding"/>
    <property type="evidence" value="ECO:0007669"/>
    <property type="project" value="UniProtKB-KW"/>
</dbReference>